<dbReference type="EMBL" id="MLJW01002002">
    <property type="protein sequence ID" value="OIQ75967.1"/>
    <property type="molecule type" value="Genomic_DNA"/>
</dbReference>
<evidence type="ECO:0000256" key="1">
    <source>
        <dbReference type="ARBA" id="ARBA00004370"/>
    </source>
</evidence>
<gene>
    <name evidence="7" type="ORF">GALL_423600</name>
</gene>
<evidence type="ECO:0000256" key="3">
    <source>
        <dbReference type="ARBA" id="ARBA00022989"/>
    </source>
</evidence>
<keyword evidence="4 5" id="KW-0472">Membrane</keyword>
<evidence type="ECO:0000256" key="2">
    <source>
        <dbReference type="ARBA" id="ARBA00022692"/>
    </source>
</evidence>
<accession>A0A1J5Q7I3</accession>
<keyword evidence="3 5" id="KW-1133">Transmembrane helix</keyword>
<sequence>MLNPLDWAGHTTNLLLGEAQTWVFVTLVQPALYHFHLMVDDDFAYDGVLWFLAGALQIALVYAVLRPLEALRPLERWPDRQAVRVDVLYTFINRLGLINLILFFTLQPMFDSLQEWFRLRGIDNINLDTLWHGVTDRPLVSFLIYFVVLDFAGYWYHRAQHQLQWWWELHAVHHSQRQLSLWSDDRNHVLDDALQATFFAALALVIGVPPTQFVALSLVSGALQSLQHANVRLSFGCLGERLLVSPRFHRLHHAVGHGHELGHQNNARLHGCNFGVLLPWWDSLFGSADFTTPLQPTGVRAQLPAPEGLGEDYGEGFLAQQGLALRRMARHIVPGPSAEGGKSEDEQAV</sequence>
<comment type="subcellular location">
    <subcellularLocation>
        <location evidence="1">Membrane</location>
    </subcellularLocation>
</comment>
<feature type="domain" description="Fatty acid hydroxylase" evidence="6">
    <location>
        <begin position="142"/>
        <end position="287"/>
    </location>
</feature>
<proteinExistence type="predicted"/>
<dbReference type="GO" id="GO:0005506">
    <property type="term" value="F:iron ion binding"/>
    <property type="evidence" value="ECO:0007669"/>
    <property type="project" value="InterPro"/>
</dbReference>
<dbReference type="PANTHER" id="PTHR11863">
    <property type="entry name" value="STEROL DESATURASE"/>
    <property type="match status" value="1"/>
</dbReference>
<dbReference type="InterPro" id="IPR050307">
    <property type="entry name" value="Sterol_Desaturase_Related"/>
</dbReference>
<dbReference type="Pfam" id="PF04116">
    <property type="entry name" value="FA_hydroxylase"/>
    <property type="match status" value="1"/>
</dbReference>
<evidence type="ECO:0000256" key="5">
    <source>
        <dbReference type="SAM" id="Phobius"/>
    </source>
</evidence>
<feature type="transmembrane region" description="Helical" evidence="5">
    <location>
        <begin position="139"/>
        <end position="156"/>
    </location>
</feature>
<organism evidence="7">
    <name type="scientific">mine drainage metagenome</name>
    <dbReference type="NCBI Taxonomy" id="410659"/>
    <lineage>
        <taxon>unclassified sequences</taxon>
        <taxon>metagenomes</taxon>
        <taxon>ecological metagenomes</taxon>
    </lineage>
</organism>
<evidence type="ECO:0000313" key="7">
    <source>
        <dbReference type="EMBL" id="OIQ75967.1"/>
    </source>
</evidence>
<reference evidence="7" key="1">
    <citation type="submission" date="2016-10" db="EMBL/GenBank/DDBJ databases">
        <title>Sequence of Gallionella enrichment culture.</title>
        <authorList>
            <person name="Poehlein A."/>
            <person name="Muehling M."/>
            <person name="Daniel R."/>
        </authorList>
    </citation>
    <scope>NUCLEOTIDE SEQUENCE</scope>
</reference>
<feature type="transmembrane region" description="Helical" evidence="5">
    <location>
        <begin position="86"/>
        <end position="106"/>
    </location>
</feature>
<dbReference type="GO" id="GO:0016491">
    <property type="term" value="F:oxidoreductase activity"/>
    <property type="evidence" value="ECO:0007669"/>
    <property type="project" value="InterPro"/>
</dbReference>
<feature type="transmembrane region" description="Helical" evidence="5">
    <location>
        <begin position="47"/>
        <end position="65"/>
    </location>
</feature>
<dbReference type="GO" id="GO:0016020">
    <property type="term" value="C:membrane"/>
    <property type="evidence" value="ECO:0007669"/>
    <property type="project" value="UniProtKB-SubCell"/>
</dbReference>
<dbReference type="InterPro" id="IPR006694">
    <property type="entry name" value="Fatty_acid_hydroxylase"/>
</dbReference>
<dbReference type="GO" id="GO:0008610">
    <property type="term" value="P:lipid biosynthetic process"/>
    <property type="evidence" value="ECO:0007669"/>
    <property type="project" value="InterPro"/>
</dbReference>
<name>A0A1J5Q7I3_9ZZZZ</name>
<evidence type="ECO:0000259" key="6">
    <source>
        <dbReference type="Pfam" id="PF04116"/>
    </source>
</evidence>
<evidence type="ECO:0000256" key="4">
    <source>
        <dbReference type="ARBA" id="ARBA00023136"/>
    </source>
</evidence>
<protein>
    <submittedName>
        <fullName evidence="7">Fatty acid hydroxylase superfamily protein</fullName>
    </submittedName>
</protein>
<keyword evidence="2 5" id="KW-0812">Transmembrane</keyword>
<comment type="caution">
    <text evidence="7">The sequence shown here is derived from an EMBL/GenBank/DDBJ whole genome shotgun (WGS) entry which is preliminary data.</text>
</comment>
<dbReference type="AlphaFoldDB" id="A0A1J5Q7I3"/>